<dbReference type="AlphaFoldDB" id="A0A285UGJ3"/>
<evidence type="ECO:0000313" key="2">
    <source>
        <dbReference type="EMBL" id="SOC40528.1"/>
    </source>
</evidence>
<dbReference type="RefSeq" id="WP_245423511.1">
    <property type="nucleotide sequence ID" value="NZ_OBQD01000007.1"/>
</dbReference>
<name>A0A285UGJ3_9HYPH</name>
<organism evidence="2 3">
    <name type="scientific">Rhizobium subbaraonis</name>
    <dbReference type="NCBI Taxonomy" id="908946"/>
    <lineage>
        <taxon>Bacteria</taxon>
        <taxon>Pseudomonadati</taxon>
        <taxon>Pseudomonadota</taxon>
        <taxon>Alphaproteobacteria</taxon>
        <taxon>Hyphomicrobiales</taxon>
        <taxon>Rhizobiaceae</taxon>
        <taxon>Rhizobium/Agrobacterium group</taxon>
        <taxon>Rhizobium</taxon>
    </lineage>
</organism>
<protein>
    <recommendedName>
        <fullName evidence="4">3-deoxy-manno-octulosonate cytidylyltransferase</fullName>
    </recommendedName>
</protein>
<dbReference type="Proteomes" id="UP000219167">
    <property type="component" value="Unassembled WGS sequence"/>
</dbReference>
<evidence type="ECO:0000256" key="1">
    <source>
        <dbReference type="SAM" id="MobiDB-lite"/>
    </source>
</evidence>
<feature type="region of interest" description="Disordered" evidence="1">
    <location>
        <begin position="1"/>
        <end position="20"/>
    </location>
</feature>
<reference evidence="2 3" key="1">
    <citation type="submission" date="2017-08" db="EMBL/GenBank/DDBJ databases">
        <authorList>
            <person name="de Groot N.N."/>
        </authorList>
    </citation>
    <scope>NUCLEOTIDE SEQUENCE [LARGE SCALE GENOMIC DNA]</scope>
    <source>
        <strain evidence="2 3">JC85</strain>
    </source>
</reference>
<dbReference type="EMBL" id="OBQD01000007">
    <property type="protein sequence ID" value="SOC40528.1"/>
    <property type="molecule type" value="Genomic_DNA"/>
</dbReference>
<accession>A0A285UGJ3</accession>
<proteinExistence type="predicted"/>
<evidence type="ECO:0008006" key="4">
    <source>
        <dbReference type="Google" id="ProtNLM"/>
    </source>
</evidence>
<gene>
    <name evidence="2" type="ORF">SAMN05892877_107276</name>
</gene>
<keyword evidence="3" id="KW-1185">Reference proteome</keyword>
<evidence type="ECO:0000313" key="3">
    <source>
        <dbReference type="Proteomes" id="UP000219167"/>
    </source>
</evidence>
<sequence>MADPANGPLPPRGATSGQTQPDAWRQLFSSYSDIVLVANSTASNVRELQAQYPAGTLFVFFNKVFKVLDQPFEGHALLVTRGQPRGAGIVYRGEVDEVLSFFDKAHFLGIMNIRLAEDEKPNTAADFHDAPTGHLDLRGHFDPLYTEGKVPTSGFAMAIWLSELRLPGRIILAGFSARRSEKWRVVSVHDWSFEQVFLRLFSRLGKIAIHGGAGSNPYQKLAERFPEIPPAEIALAASEVLSERLSNTDAEVDKLISLTNIIRAADNFLRGLKPSLLRKRKRS</sequence>